<feature type="region of interest" description="Disordered" evidence="1">
    <location>
        <begin position="1"/>
        <end position="25"/>
    </location>
</feature>
<sequence length="66" mass="7113">MVACFAPQTGLTEGRPSIPGAGKSKKQLQNKTIGIAKPKRSGFVQVLQKTLICLILTAQNKVPLFF</sequence>
<name>A0A366KPD6_9SPHI</name>
<accession>A0A366KPD6</accession>
<evidence type="ECO:0000256" key="1">
    <source>
        <dbReference type="SAM" id="MobiDB-lite"/>
    </source>
</evidence>
<dbReference type="Proteomes" id="UP000252081">
    <property type="component" value="Unassembled WGS sequence"/>
</dbReference>
<dbReference type="AlphaFoldDB" id="A0A366KPD6"/>
<protein>
    <submittedName>
        <fullName evidence="2">Uncharacterized protein</fullName>
    </submittedName>
</protein>
<proteinExistence type="predicted"/>
<keyword evidence="3" id="KW-1185">Reference proteome</keyword>
<organism evidence="2 3">
    <name type="scientific">Pedobacter miscanthi</name>
    <dbReference type="NCBI Taxonomy" id="2259170"/>
    <lineage>
        <taxon>Bacteria</taxon>
        <taxon>Pseudomonadati</taxon>
        <taxon>Bacteroidota</taxon>
        <taxon>Sphingobacteriia</taxon>
        <taxon>Sphingobacteriales</taxon>
        <taxon>Sphingobacteriaceae</taxon>
        <taxon>Pedobacter</taxon>
    </lineage>
</organism>
<evidence type="ECO:0000313" key="3">
    <source>
        <dbReference type="Proteomes" id="UP000252081"/>
    </source>
</evidence>
<evidence type="ECO:0000313" key="2">
    <source>
        <dbReference type="EMBL" id="RBQ03521.1"/>
    </source>
</evidence>
<gene>
    <name evidence="2" type="ORF">DRW42_21165</name>
</gene>
<comment type="caution">
    <text evidence="2">The sequence shown here is derived from an EMBL/GenBank/DDBJ whole genome shotgun (WGS) entry which is preliminary data.</text>
</comment>
<dbReference type="EMBL" id="QNQU01000021">
    <property type="protein sequence ID" value="RBQ03521.1"/>
    <property type="molecule type" value="Genomic_DNA"/>
</dbReference>
<reference evidence="2 3" key="1">
    <citation type="submission" date="2018-07" db="EMBL/GenBank/DDBJ databases">
        <title>A draft genome of a endophytic bacteria, a new species of Pedobacter.</title>
        <authorList>
            <person name="Zhang Z.D."/>
            <person name="Chen Z.J."/>
        </authorList>
    </citation>
    <scope>NUCLEOTIDE SEQUENCE [LARGE SCALE GENOMIC DNA]</scope>
    <source>
        <strain evidence="2 3">RS10</strain>
    </source>
</reference>